<gene>
    <name evidence="2" type="ORF">VaNZ11_013648</name>
</gene>
<feature type="non-terminal residue" evidence="2">
    <location>
        <position position="551"/>
    </location>
</feature>
<proteinExistence type="predicted"/>
<dbReference type="EMBL" id="BSDZ01000080">
    <property type="protein sequence ID" value="GLI69101.1"/>
    <property type="molecule type" value="Genomic_DNA"/>
</dbReference>
<feature type="region of interest" description="Disordered" evidence="1">
    <location>
        <begin position="254"/>
        <end position="279"/>
    </location>
</feature>
<organism evidence="2 3">
    <name type="scientific">Volvox africanus</name>
    <dbReference type="NCBI Taxonomy" id="51714"/>
    <lineage>
        <taxon>Eukaryota</taxon>
        <taxon>Viridiplantae</taxon>
        <taxon>Chlorophyta</taxon>
        <taxon>core chlorophytes</taxon>
        <taxon>Chlorophyceae</taxon>
        <taxon>CS clade</taxon>
        <taxon>Chlamydomonadales</taxon>
        <taxon>Volvocaceae</taxon>
        <taxon>Volvox</taxon>
    </lineage>
</organism>
<sequence length="551" mass="57010">MSVNLFTRDMVNSVPSTSGRIALAEALGRAAPSISVVFARSFASLVGSGIPSPRPDVALQLSTPHGGHINRMINISESIVELDFVLHKFRKLLRPPNIGAATLKLEHLRRYEQSNAHSHKVLRVASELQKYVETYSDRLSLTQIANVVRGMSSVQYRLPPQLLVRLAAGVVADGGAAIQYAADSDVRDLFYGFSGQAFSNPLFWSRLCAAVLPRLGAFDPNTLPALIKALDMAHQLPPRSAAVAATAAITAADSPPLTHSAAPAPAPAPAPSGRGDEEIAGHEPATTAVASSAAVEISPQVAVARAAMQRVAASLERLQPGRLADTGGLLVTVAPQLGAVEVDEQLVTKLQAAAMPFLSAFNANQLTSLLLGLLYLRQAAAAAAGAGAPSPALPRGPPVSPLPRDFLAAVEPHLRAAAPTMQLLHVKRAVQALAPSAAAQGLAAPSLVQTLNMLARRAALLLPSAPELAAGAPRLLTHGALARLPRGGKGTGAVLAAAVPAGDPRIALDTPLMGLLEGLVRAYSCAMGVSGGDNVLAAAAEEEEEEEAARE</sequence>
<reference evidence="2 3" key="1">
    <citation type="journal article" date="2023" name="IScience">
        <title>Expanded male sex-determining region conserved during the evolution of homothallism in the green alga Volvox.</title>
        <authorList>
            <person name="Yamamoto K."/>
            <person name="Matsuzaki R."/>
            <person name="Mahakham W."/>
            <person name="Heman W."/>
            <person name="Sekimoto H."/>
            <person name="Kawachi M."/>
            <person name="Minakuchi Y."/>
            <person name="Toyoda A."/>
            <person name="Nozaki H."/>
        </authorList>
    </citation>
    <scope>NUCLEOTIDE SEQUENCE [LARGE SCALE GENOMIC DNA]</scope>
    <source>
        <strain evidence="2 3">NIES-4468</strain>
    </source>
</reference>
<comment type="caution">
    <text evidence="2">The sequence shown here is derived from an EMBL/GenBank/DDBJ whole genome shotgun (WGS) entry which is preliminary data.</text>
</comment>
<accession>A0ABQ5SHJ4</accession>
<dbReference type="Proteomes" id="UP001165090">
    <property type="component" value="Unassembled WGS sequence"/>
</dbReference>
<keyword evidence="3" id="KW-1185">Reference proteome</keyword>
<protein>
    <submittedName>
        <fullName evidence="2">Uncharacterized protein</fullName>
    </submittedName>
</protein>
<evidence type="ECO:0000313" key="3">
    <source>
        <dbReference type="Proteomes" id="UP001165090"/>
    </source>
</evidence>
<name>A0ABQ5SHJ4_9CHLO</name>
<evidence type="ECO:0000313" key="2">
    <source>
        <dbReference type="EMBL" id="GLI69101.1"/>
    </source>
</evidence>
<evidence type="ECO:0000256" key="1">
    <source>
        <dbReference type="SAM" id="MobiDB-lite"/>
    </source>
</evidence>